<evidence type="ECO:0000256" key="6">
    <source>
        <dbReference type="ARBA" id="ARBA00022797"/>
    </source>
</evidence>
<evidence type="ECO:0000256" key="9">
    <source>
        <dbReference type="PIRNR" id="PIRNR001486"/>
    </source>
</evidence>
<gene>
    <name evidence="11" type="primary">catC</name>
    <name evidence="11" type="ORF">HVY52_11255</name>
</gene>
<evidence type="ECO:0000256" key="4">
    <source>
        <dbReference type="ARBA" id="ARBA00011365"/>
    </source>
</evidence>
<dbReference type="InterPro" id="IPR003464">
    <property type="entry name" value="Muconolactone_d_Isoase"/>
</dbReference>
<name>A0A7W3ER37_ESCFE</name>
<dbReference type="Proteomes" id="UP000510927">
    <property type="component" value="Chromosome"/>
</dbReference>
<evidence type="ECO:0000256" key="2">
    <source>
        <dbReference type="ARBA" id="ARBA00005193"/>
    </source>
</evidence>
<evidence type="ECO:0000256" key="7">
    <source>
        <dbReference type="ARBA" id="ARBA00023235"/>
    </source>
</evidence>
<comment type="pathway">
    <text evidence="2 9">Aromatic compound metabolism; beta-ketoadipate pathway; 5-oxo-4,5-dihydro-2-furylacetate from catechol: step 3/3.</text>
</comment>
<dbReference type="EMBL" id="CP055675">
    <property type="protein sequence ID" value="QLN00352.1"/>
    <property type="molecule type" value="Genomic_DNA"/>
</dbReference>
<dbReference type="RefSeq" id="WP_181203468.1">
    <property type="nucleotide sequence ID" value="NZ_CP055675.1"/>
</dbReference>
<evidence type="ECO:0000259" key="10">
    <source>
        <dbReference type="Pfam" id="PF02426"/>
    </source>
</evidence>
<dbReference type="GO" id="GO:0042952">
    <property type="term" value="P:beta-ketoadipate pathway"/>
    <property type="evidence" value="ECO:0007669"/>
    <property type="project" value="UniProtKB-UniRule"/>
</dbReference>
<dbReference type="GO" id="GO:0016159">
    <property type="term" value="F:muconolactone delta-isomerase activity"/>
    <property type="evidence" value="ECO:0007669"/>
    <property type="project" value="UniProtKB-UniRule"/>
</dbReference>
<comment type="similarity">
    <text evidence="3 9">Belongs to the muconolactone Delta-isomerase family.</text>
</comment>
<dbReference type="InterPro" id="IPR026029">
    <property type="entry name" value="MLI_dom"/>
</dbReference>
<protein>
    <recommendedName>
        <fullName evidence="5 8">Muconolactone Delta-isomerase</fullName>
        <shortName evidence="9">MIase</shortName>
        <ecNumber evidence="5 8">5.3.3.4</ecNumber>
    </recommendedName>
</protein>
<dbReference type="UniPathway" id="UPA00157">
    <property type="reaction ID" value="UER00260"/>
</dbReference>
<keyword evidence="6 9" id="KW-0058">Aromatic hydrocarbons catabolism</keyword>
<evidence type="ECO:0000256" key="8">
    <source>
        <dbReference type="NCBIfam" id="TIGR03221"/>
    </source>
</evidence>
<evidence type="ECO:0000256" key="3">
    <source>
        <dbReference type="ARBA" id="ARBA00010882"/>
    </source>
</evidence>
<dbReference type="NCBIfam" id="TIGR03221">
    <property type="entry name" value="muco_delta"/>
    <property type="match status" value="1"/>
</dbReference>
<evidence type="ECO:0000256" key="1">
    <source>
        <dbReference type="ARBA" id="ARBA00001739"/>
    </source>
</evidence>
<accession>A0A7W3ER37</accession>
<comment type="subunit">
    <text evidence="4">Homodecamer.</text>
</comment>
<feature type="domain" description="Muconolactone isomerase" evidence="10">
    <location>
        <begin position="1"/>
        <end position="89"/>
    </location>
</feature>
<reference evidence="11 12" key="1">
    <citation type="submission" date="2020-06" db="EMBL/GenBank/DDBJ databases">
        <title>REHAB project genomes.</title>
        <authorList>
            <person name="Shaw L.P."/>
        </authorList>
    </citation>
    <scope>NUCLEOTIDE SEQUENCE [LARGE SCALE GENOMIC DNA]</scope>
    <source>
        <strain evidence="11 12">RHB28-C13</strain>
    </source>
</reference>
<comment type="catalytic activity">
    <reaction evidence="1 9">
        <text>(S)-muconolactone = (4,5-dihydro-5-oxofuran-2-yl)-acetate</text>
        <dbReference type="Rhea" id="RHEA:12348"/>
        <dbReference type="ChEBI" id="CHEBI:58425"/>
        <dbReference type="ChEBI" id="CHEBI:58736"/>
        <dbReference type="EC" id="5.3.3.4"/>
    </reaction>
</comment>
<organism evidence="11 12">
    <name type="scientific">Escherichia fergusonii</name>
    <dbReference type="NCBI Taxonomy" id="564"/>
    <lineage>
        <taxon>Bacteria</taxon>
        <taxon>Pseudomonadati</taxon>
        <taxon>Pseudomonadota</taxon>
        <taxon>Gammaproteobacteria</taxon>
        <taxon>Enterobacterales</taxon>
        <taxon>Enterobacteriaceae</taxon>
        <taxon>Escherichia</taxon>
    </lineage>
</organism>
<proteinExistence type="inferred from homology"/>
<evidence type="ECO:0000256" key="5">
    <source>
        <dbReference type="ARBA" id="ARBA00012070"/>
    </source>
</evidence>
<dbReference type="Pfam" id="PF02426">
    <property type="entry name" value="MIase"/>
    <property type="match status" value="1"/>
</dbReference>
<dbReference type="InterPro" id="IPR011008">
    <property type="entry name" value="Dimeric_a/b-barrel"/>
</dbReference>
<dbReference type="Gene3D" id="3.30.70.1060">
    <property type="entry name" value="Dimeric alpha+beta barrel"/>
    <property type="match status" value="1"/>
</dbReference>
<dbReference type="SUPFAM" id="SSF54909">
    <property type="entry name" value="Dimeric alpha+beta barrel"/>
    <property type="match status" value="1"/>
</dbReference>
<dbReference type="PIRSF" id="PIRSF001486">
    <property type="entry name" value="CatC"/>
    <property type="match status" value="1"/>
</dbReference>
<dbReference type="EC" id="5.3.3.4" evidence="5 8"/>
<evidence type="ECO:0000313" key="12">
    <source>
        <dbReference type="Proteomes" id="UP000510927"/>
    </source>
</evidence>
<dbReference type="AlphaFoldDB" id="A0A7W3ER37"/>
<keyword evidence="7 9" id="KW-0413">Isomerase</keyword>
<sequence length="96" mass="11447">MLFKVDMTVNIPRDIPFAEIEDIKKREKDYSQQLQREGKWRHIWRVAGLYSNVSIFDVKDAEELHELLMALPLYPFMDINVEALCRHPSSIRDDDR</sequence>
<evidence type="ECO:0000313" key="11">
    <source>
        <dbReference type="EMBL" id="QLN00352.1"/>
    </source>
</evidence>